<dbReference type="Pfam" id="PF02257">
    <property type="entry name" value="RFX_DNA_binding"/>
    <property type="match status" value="1"/>
</dbReference>
<name>A0A1B6JER2_9HEMI</name>
<dbReference type="AlphaFoldDB" id="A0A1B6JER2"/>
<evidence type="ECO:0000256" key="1">
    <source>
        <dbReference type="ARBA" id="ARBA00004123"/>
    </source>
</evidence>
<feature type="non-terminal residue" evidence="8">
    <location>
        <position position="554"/>
    </location>
</feature>
<dbReference type="GO" id="GO:0005634">
    <property type="term" value="C:nucleus"/>
    <property type="evidence" value="ECO:0007669"/>
    <property type="project" value="UniProtKB-SubCell"/>
</dbReference>
<organism evidence="8">
    <name type="scientific">Homalodisca liturata</name>
    <dbReference type="NCBI Taxonomy" id="320908"/>
    <lineage>
        <taxon>Eukaryota</taxon>
        <taxon>Metazoa</taxon>
        <taxon>Ecdysozoa</taxon>
        <taxon>Arthropoda</taxon>
        <taxon>Hexapoda</taxon>
        <taxon>Insecta</taxon>
        <taxon>Pterygota</taxon>
        <taxon>Neoptera</taxon>
        <taxon>Paraneoptera</taxon>
        <taxon>Hemiptera</taxon>
        <taxon>Auchenorrhyncha</taxon>
        <taxon>Membracoidea</taxon>
        <taxon>Cicadellidae</taxon>
        <taxon>Cicadellinae</taxon>
        <taxon>Proconiini</taxon>
        <taxon>Homalodisca</taxon>
    </lineage>
</organism>
<keyword evidence="5" id="KW-0539">Nucleus</keyword>
<evidence type="ECO:0000256" key="4">
    <source>
        <dbReference type="ARBA" id="ARBA00023163"/>
    </source>
</evidence>
<accession>A0A1B6JER2</accession>
<dbReference type="GO" id="GO:0000978">
    <property type="term" value="F:RNA polymerase II cis-regulatory region sequence-specific DNA binding"/>
    <property type="evidence" value="ECO:0007669"/>
    <property type="project" value="TreeGrafter"/>
</dbReference>
<evidence type="ECO:0000256" key="5">
    <source>
        <dbReference type="ARBA" id="ARBA00023242"/>
    </source>
</evidence>
<dbReference type="Pfam" id="PF25340">
    <property type="entry name" value="BCD_RFX"/>
    <property type="match status" value="1"/>
</dbReference>
<dbReference type="FunFam" id="1.10.10.10:FF:000017">
    <property type="entry name" value="transcription factor RFX3 isoform X1"/>
    <property type="match status" value="1"/>
</dbReference>
<feature type="compositionally biased region" description="Polar residues" evidence="6">
    <location>
        <begin position="288"/>
        <end position="299"/>
    </location>
</feature>
<feature type="region of interest" description="Disordered" evidence="6">
    <location>
        <begin position="107"/>
        <end position="136"/>
    </location>
</feature>
<evidence type="ECO:0000256" key="6">
    <source>
        <dbReference type="SAM" id="MobiDB-lite"/>
    </source>
</evidence>
<comment type="subcellular location">
    <subcellularLocation>
        <location evidence="1">Nucleus</location>
    </subcellularLocation>
</comment>
<dbReference type="PROSITE" id="PS51526">
    <property type="entry name" value="RFX_DBD"/>
    <property type="match status" value="1"/>
</dbReference>
<dbReference type="InterPro" id="IPR036388">
    <property type="entry name" value="WH-like_DNA-bd_sf"/>
</dbReference>
<feature type="domain" description="RFX-type winged-helix" evidence="7">
    <location>
        <begin position="305"/>
        <end position="380"/>
    </location>
</feature>
<keyword evidence="2" id="KW-0805">Transcription regulation</keyword>
<dbReference type="PANTHER" id="PTHR12619">
    <property type="entry name" value="RFX TRANSCRIPTION FACTOR FAMILY"/>
    <property type="match status" value="1"/>
</dbReference>
<proteinExistence type="predicted"/>
<dbReference type="GO" id="GO:0000981">
    <property type="term" value="F:DNA-binding transcription factor activity, RNA polymerase II-specific"/>
    <property type="evidence" value="ECO:0007669"/>
    <property type="project" value="TreeGrafter"/>
</dbReference>
<evidence type="ECO:0000256" key="3">
    <source>
        <dbReference type="ARBA" id="ARBA00023125"/>
    </source>
</evidence>
<keyword evidence="3" id="KW-0238">DNA-binding</keyword>
<feature type="region of interest" description="Disordered" evidence="6">
    <location>
        <begin position="279"/>
        <end position="299"/>
    </location>
</feature>
<evidence type="ECO:0000313" key="8">
    <source>
        <dbReference type="EMBL" id="JAS97781.1"/>
    </source>
</evidence>
<feature type="compositionally biased region" description="Polar residues" evidence="6">
    <location>
        <begin position="113"/>
        <end position="136"/>
    </location>
</feature>
<dbReference type="InterPro" id="IPR057321">
    <property type="entry name" value="RFX1-4/6/8-like_BCD"/>
</dbReference>
<dbReference type="InterPro" id="IPR039779">
    <property type="entry name" value="RFX-like"/>
</dbReference>
<evidence type="ECO:0000256" key="2">
    <source>
        <dbReference type="ARBA" id="ARBA00023015"/>
    </source>
</evidence>
<feature type="compositionally biased region" description="Polar residues" evidence="6">
    <location>
        <begin position="382"/>
        <end position="406"/>
    </location>
</feature>
<dbReference type="EMBL" id="GECU01009925">
    <property type="protein sequence ID" value="JAS97781.1"/>
    <property type="molecule type" value="Transcribed_RNA"/>
</dbReference>
<sequence>MDMKEEYISEDEDFFDISCGGLELQQRLDGTAHCTKNNWGRRQYFGNEMRLTQGGGGGEAVTMATTLGGNNNQSPSHSLSASSGATITVVATGQGSQAILQNGSVESVLHSPGDSSDGSNNPVAGTGGNTTPDPSTATIVDSSHYITVTDTDTVGSDGVGHSTYVQYVEGNPDQAIYTTTNGQMAYPVYTVGGESGTMYTPASGQYYTPGNSTPVTYTQVANNLSQGSTNQLLSNTTYLIQQSVDSEHALIAASRNSPQTVTADVAYLVNSSQAQSQAQGGAGCRETGANSSSSSTIETDGPSNLVQWLLENYETAEGVSLPRCTMYCHYLRHCYDNKLDPVNAASFGKLIRSVFLGLRTRRLGTRGNSKYHYYGIRVKPNSPLNSSPVGDESSVLTSRGTSQTTPGHKRYKLIHKTESNSGNDCVTNDHNHSSNHSSQSNNHQYLGDGANAIPEFPEMELPPGFVLPEDCSLDDVDTLRSIYREHCEAFLDAIMNLEFVTIESLWREFWRSQDNNNGDECEEEKYLSKTKLYLLSKCPFVQQFVRRVDYLFYQ</sequence>
<feature type="region of interest" description="Disordered" evidence="6">
    <location>
        <begin position="382"/>
        <end position="448"/>
    </location>
</feature>
<evidence type="ECO:0000259" key="7">
    <source>
        <dbReference type="PROSITE" id="PS51526"/>
    </source>
</evidence>
<dbReference type="Gene3D" id="1.10.10.10">
    <property type="entry name" value="Winged helix-like DNA-binding domain superfamily/Winged helix DNA-binding domain"/>
    <property type="match status" value="1"/>
</dbReference>
<dbReference type="InterPro" id="IPR036390">
    <property type="entry name" value="WH_DNA-bd_sf"/>
</dbReference>
<gene>
    <name evidence="8" type="ORF">g.15868</name>
</gene>
<keyword evidence="4" id="KW-0804">Transcription</keyword>
<dbReference type="PANTHER" id="PTHR12619:SF33">
    <property type="entry name" value="RFX, ISOFORM H"/>
    <property type="match status" value="1"/>
</dbReference>
<dbReference type="InterPro" id="IPR003150">
    <property type="entry name" value="DNA-bd_RFX"/>
</dbReference>
<reference evidence="8" key="1">
    <citation type="submission" date="2015-11" db="EMBL/GenBank/DDBJ databases">
        <title>De novo transcriptome assembly of four potential Pierce s Disease insect vectors from Arizona vineyards.</title>
        <authorList>
            <person name="Tassone E.E."/>
        </authorList>
    </citation>
    <scope>NUCLEOTIDE SEQUENCE</scope>
</reference>
<protein>
    <recommendedName>
        <fullName evidence="7">RFX-type winged-helix domain-containing protein</fullName>
    </recommendedName>
</protein>
<feature type="compositionally biased region" description="Low complexity" evidence="6">
    <location>
        <begin position="434"/>
        <end position="444"/>
    </location>
</feature>
<dbReference type="SUPFAM" id="SSF46785">
    <property type="entry name" value="Winged helix' DNA-binding domain"/>
    <property type="match status" value="1"/>
</dbReference>